<dbReference type="EMBL" id="BMHH01000055">
    <property type="protein sequence ID" value="GGB13780.1"/>
    <property type="molecule type" value="Genomic_DNA"/>
</dbReference>
<reference evidence="1" key="1">
    <citation type="journal article" date="2014" name="Int. J. Syst. Evol. Microbiol.">
        <title>Complete genome sequence of Corynebacterium casei LMG S-19264T (=DSM 44701T), isolated from a smear-ripened cheese.</title>
        <authorList>
            <consortium name="US DOE Joint Genome Institute (JGI-PGF)"/>
            <person name="Walter F."/>
            <person name="Albersmeier A."/>
            <person name="Kalinowski J."/>
            <person name="Ruckert C."/>
        </authorList>
    </citation>
    <scope>NUCLEOTIDE SEQUENCE</scope>
    <source>
        <strain evidence="1">CGMCC 1.15082</strain>
    </source>
</reference>
<protein>
    <submittedName>
        <fullName evidence="1">Uncharacterized protein</fullName>
    </submittedName>
</protein>
<accession>A0A916SSB8</accession>
<comment type="caution">
    <text evidence="1">The sequence shown here is derived from an EMBL/GenBank/DDBJ whole genome shotgun (WGS) entry which is preliminary data.</text>
</comment>
<evidence type="ECO:0000313" key="2">
    <source>
        <dbReference type="Proteomes" id="UP000646478"/>
    </source>
</evidence>
<gene>
    <name evidence="1" type="ORF">GCM10011491_46810</name>
</gene>
<dbReference type="RefSeq" id="WP_188826572.1">
    <property type="nucleotide sequence ID" value="NZ_BMHH01000055.1"/>
</dbReference>
<name>A0A916SSB8_9HYPH</name>
<sequence length="163" mass="17972">MPAQQITSVSSPAGPALAGFQKQLWCVTEDTISNLWANYFDGKTWQGNYLLAGNSTLSDPPCSPALAVFNQRLWCYYVSMYNDDNNMWYTASSNGEKWDGCSELWGHTATPLSVIALADKMWGAFAVSASELYNLYYMGSTNGTDWNQNPMEGHQTLVAPSLA</sequence>
<reference evidence="1" key="2">
    <citation type="submission" date="2020-09" db="EMBL/GenBank/DDBJ databases">
        <authorList>
            <person name="Sun Q."/>
            <person name="Zhou Y."/>
        </authorList>
    </citation>
    <scope>NUCLEOTIDE SEQUENCE</scope>
    <source>
        <strain evidence="1">CGMCC 1.15082</strain>
    </source>
</reference>
<dbReference type="SUPFAM" id="SSF89372">
    <property type="entry name" value="Fucose-specific lectin"/>
    <property type="match status" value="1"/>
</dbReference>
<dbReference type="AlphaFoldDB" id="A0A916SSB8"/>
<keyword evidence="2" id="KW-1185">Reference proteome</keyword>
<organism evidence="1 2">
    <name type="scientific">Brucella endophytica</name>
    <dbReference type="NCBI Taxonomy" id="1963359"/>
    <lineage>
        <taxon>Bacteria</taxon>
        <taxon>Pseudomonadati</taxon>
        <taxon>Pseudomonadota</taxon>
        <taxon>Alphaproteobacteria</taxon>
        <taxon>Hyphomicrobiales</taxon>
        <taxon>Brucellaceae</taxon>
        <taxon>Brucella/Ochrobactrum group</taxon>
        <taxon>Brucella</taxon>
    </lineage>
</organism>
<proteinExistence type="predicted"/>
<dbReference type="Proteomes" id="UP000646478">
    <property type="component" value="Unassembled WGS sequence"/>
</dbReference>
<evidence type="ECO:0000313" key="1">
    <source>
        <dbReference type="EMBL" id="GGB13780.1"/>
    </source>
</evidence>